<dbReference type="InterPro" id="IPR039894">
    <property type="entry name" value="Pus10-like"/>
</dbReference>
<dbReference type="FunFam" id="3.30.70.3190:FF:000001">
    <property type="entry name" value="tRNA pseudouridine synthase Pus10"/>
    <property type="match status" value="1"/>
</dbReference>
<organism evidence="10 11">
    <name type="scientific">Umbelopsis ramanniana AG</name>
    <dbReference type="NCBI Taxonomy" id="1314678"/>
    <lineage>
        <taxon>Eukaryota</taxon>
        <taxon>Fungi</taxon>
        <taxon>Fungi incertae sedis</taxon>
        <taxon>Mucoromycota</taxon>
        <taxon>Mucoromycotina</taxon>
        <taxon>Umbelopsidomycetes</taxon>
        <taxon>Umbelopsidales</taxon>
        <taxon>Umbelopsidaceae</taxon>
        <taxon>Umbelopsis</taxon>
    </lineage>
</organism>
<dbReference type="PANTHER" id="PTHR21568:SF0">
    <property type="entry name" value="TRNA PSEUDOURIDINE SYNTHASE PUS10"/>
    <property type="match status" value="1"/>
</dbReference>
<dbReference type="GO" id="GO:0160148">
    <property type="term" value="F:tRNA pseudouridine(55) synthase activity"/>
    <property type="evidence" value="ECO:0007669"/>
    <property type="project" value="UniProtKB-EC"/>
</dbReference>
<dbReference type="Gene3D" id="3.30.70.3190">
    <property type="match status" value="1"/>
</dbReference>
<dbReference type="AlphaFoldDB" id="A0AAD5HEM6"/>
<dbReference type="SUPFAM" id="SSF55120">
    <property type="entry name" value="Pseudouridine synthase"/>
    <property type="match status" value="1"/>
</dbReference>
<comment type="caution">
    <text evidence="10">The sequence shown here is derived from an EMBL/GenBank/DDBJ whole genome shotgun (WGS) entry which is preliminary data.</text>
</comment>
<evidence type="ECO:0000256" key="7">
    <source>
        <dbReference type="ARBA" id="ARBA00083669"/>
    </source>
</evidence>
<dbReference type="PANTHER" id="PTHR21568">
    <property type="entry name" value="TRNA PSEUDOURIDINE SYNTHASE PUS10"/>
    <property type="match status" value="1"/>
</dbReference>
<evidence type="ECO:0000313" key="10">
    <source>
        <dbReference type="EMBL" id="KAI8581492.1"/>
    </source>
</evidence>
<dbReference type="GO" id="GO:0031119">
    <property type="term" value="P:tRNA pseudouridine synthesis"/>
    <property type="evidence" value="ECO:0007669"/>
    <property type="project" value="UniProtKB-ARBA"/>
</dbReference>
<dbReference type="InterPro" id="IPR020103">
    <property type="entry name" value="PsdUridine_synth_cat_dom_sf"/>
</dbReference>
<dbReference type="FunFam" id="3.30.70.2510:FF:000001">
    <property type="entry name" value="tRNA pseudouridine synthase Pus10"/>
    <property type="match status" value="1"/>
</dbReference>
<dbReference type="InterPro" id="IPR048742">
    <property type="entry name" value="Pus10_N_euk"/>
</dbReference>
<proteinExistence type="inferred from homology"/>
<keyword evidence="3" id="KW-0819">tRNA processing</keyword>
<evidence type="ECO:0000256" key="2">
    <source>
        <dbReference type="ARBA" id="ARBA00012787"/>
    </source>
</evidence>
<reference evidence="10" key="2">
    <citation type="journal article" date="2022" name="Proc. Natl. Acad. Sci. U.S.A.">
        <title>Diploid-dominant life cycles characterize the early evolution of Fungi.</title>
        <authorList>
            <person name="Amses K.R."/>
            <person name="Simmons D.R."/>
            <person name="Longcore J.E."/>
            <person name="Mondo S.J."/>
            <person name="Seto K."/>
            <person name="Jeronimo G.H."/>
            <person name="Bonds A.E."/>
            <person name="Quandt C.A."/>
            <person name="Davis W.J."/>
            <person name="Chang Y."/>
            <person name="Federici B.A."/>
            <person name="Kuo A."/>
            <person name="LaButti K."/>
            <person name="Pangilinan J."/>
            <person name="Andreopoulos W."/>
            <person name="Tritt A."/>
            <person name="Riley R."/>
            <person name="Hundley H."/>
            <person name="Johnson J."/>
            <person name="Lipzen A."/>
            <person name="Barry K."/>
            <person name="Lang B.F."/>
            <person name="Cuomo C.A."/>
            <person name="Buchler N.E."/>
            <person name="Grigoriev I.V."/>
            <person name="Spatafora J.W."/>
            <person name="Stajich J.E."/>
            <person name="James T.Y."/>
        </authorList>
    </citation>
    <scope>NUCLEOTIDE SEQUENCE</scope>
    <source>
        <strain evidence="10">AG</strain>
    </source>
</reference>
<dbReference type="RefSeq" id="XP_051446496.1">
    <property type="nucleotide sequence ID" value="XM_051587449.1"/>
</dbReference>
<dbReference type="GO" id="GO:0003723">
    <property type="term" value="F:RNA binding"/>
    <property type="evidence" value="ECO:0007669"/>
    <property type="project" value="InterPro"/>
</dbReference>
<sequence length="555" mass="62649">MTEHIDKRIKLDDSMAQDNSIVCDDQDRLVGLTDKLHNFLKGYQSLKCDPCKVVSIVRNASCCFRCALRMLGCRESDLYVLTEKELIEAFVSFDPSVSYEPLEETCAACVGVLQQADTTRVIDAVVDRLTTEDYQTKSYTFYVTLPVSLLPRNHALALHVYNQLKEQGLDVEAATAVRNDQVDAKEPVRAVVGQQLMNKMGMQQSTEAGLKMTVVFSHPETVGDHVFLTTVSNPVVKLLKQRKKGQVFFTGDSRNTIIEGLKSLDDKEAMSAMPVPPKPVETAFELKIELLHESTLVGGRYIKLSREYSQTPWSIRGQRLTEFSVSESIGEPLKKYFKCDDYKFVTAGREDANVRMLGHGRPFYMQMVNPRIPEVPEDLYLKMEEEINHSSNSESVLVRHLARIQPGDVNIIKEGEQTKRKTYSALVWLAKPFTDDLIEKLNAIGSTQFEISQRTPIRVLQRRAHMVRPKQIYHLSVQKLPARIQGSDEHQEAKGHFARLIMDTEAGTYIKEFVHGDLGRTNPSFASLTGAAADILDLDVLEVDLVWPPHIKTSM</sequence>
<dbReference type="GeneID" id="75912794"/>
<dbReference type="Proteomes" id="UP001206595">
    <property type="component" value="Unassembled WGS sequence"/>
</dbReference>
<evidence type="ECO:0000313" key="11">
    <source>
        <dbReference type="Proteomes" id="UP001206595"/>
    </source>
</evidence>
<dbReference type="Pfam" id="PF21237">
    <property type="entry name" value="Pus10_N_euk"/>
    <property type="match status" value="1"/>
</dbReference>
<evidence type="ECO:0000256" key="1">
    <source>
        <dbReference type="ARBA" id="ARBA00009652"/>
    </source>
</evidence>
<dbReference type="EMBL" id="MU620905">
    <property type="protein sequence ID" value="KAI8581492.1"/>
    <property type="molecule type" value="Genomic_DNA"/>
</dbReference>
<comment type="similarity">
    <text evidence="1">Belongs to the pseudouridine synthase Pus10 family.</text>
</comment>
<evidence type="ECO:0000256" key="4">
    <source>
        <dbReference type="ARBA" id="ARBA00023235"/>
    </source>
</evidence>
<evidence type="ECO:0000259" key="9">
    <source>
        <dbReference type="Pfam" id="PF21238"/>
    </source>
</evidence>
<keyword evidence="11" id="KW-1185">Reference proteome</keyword>
<feature type="domain" description="Pus10-like C-terminal" evidence="9">
    <location>
        <begin position="297"/>
        <end position="544"/>
    </location>
</feature>
<dbReference type="InterPro" id="IPR048741">
    <property type="entry name" value="Pus10-like_C"/>
</dbReference>
<reference evidence="10" key="1">
    <citation type="submission" date="2021-06" db="EMBL/GenBank/DDBJ databases">
        <authorList>
            <consortium name="DOE Joint Genome Institute"/>
            <person name="Mondo S.J."/>
            <person name="Amses K.R."/>
            <person name="Simmons D.R."/>
            <person name="Longcore J.E."/>
            <person name="Seto K."/>
            <person name="Alves G.H."/>
            <person name="Bonds A.E."/>
            <person name="Quandt C.A."/>
            <person name="Davis W.J."/>
            <person name="Chang Y."/>
            <person name="Letcher P.M."/>
            <person name="Powell M.J."/>
            <person name="Kuo A."/>
            <person name="Labutti K."/>
            <person name="Pangilinan J."/>
            <person name="Andreopoulos W."/>
            <person name="Tritt A."/>
            <person name="Riley R."/>
            <person name="Hundley H."/>
            <person name="Johnson J."/>
            <person name="Lipzen A."/>
            <person name="Barry K."/>
            <person name="Berbee M.L."/>
            <person name="Buchler N.E."/>
            <person name="Grigoriev I.V."/>
            <person name="Spatafora J.W."/>
            <person name="Stajich J.E."/>
            <person name="James T.Y."/>
        </authorList>
    </citation>
    <scope>NUCLEOTIDE SEQUENCE</scope>
    <source>
        <strain evidence="10">AG</strain>
    </source>
</reference>
<evidence type="ECO:0000259" key="8">
    <source>
        <dbReference type="Pfam" id="PF21237"/>
    </source>
</evidence>
<evidence type="ECO:0000256" key="6">
    <source>
        <dbReference type="ARBA" id="ARBA00079393"/>
    </source>
</evidence>
<feature type="domain" description="Pus10 N-terminal eukaryotes" evidence="8">
    <location>
        <begin position="106"/>
        <end position="281"/>
    </location>
</feature>
<protein>
    <recommendedName>
        <fullName evidence="2">tRNA pseudouridine(55) synthase</fullName>
        <ecNumber evidence="2">5.4.99.25</ecNumber>
    </recommendedName>
    <alternativeName>
        <fullName evidence="7">tRNA pseudouridine 55 synthase</fullName>
    </alternativeName>
    <alternativeName>
        <fullName evidence="5">tRNA pseudouridylate synthase</fullName>
    </alternativeName>
    <alternativeName>
        <fullName evidence="6">tRNA-uridine isomerase</fullName>
    </alternativeName>
</protein>
<evidence type="ECO:0000256" key="5">
    <source>
        <dbReference type="ARBA" id="ARBA00075270"/>
    </source>
</evidence>
<evidence type="ECO:0000256" key="3">
    <source>
        <dbReference type="ARBA" id="ARBA00022694"/>
    </source>
</evidence>
<dbReference type="Pfam" id="PF21238">
    <property type="entry name" value="Pus10_C"/>
    <property type="match status" value="1"/>
</dbReference>
<gene>
    <name evidence="10" type="ORF">K450DRAFT_231546</name>
</gene>
<name>A0AAD5HEM6_UMBRA</name>
<keyword evidence="4" id="KW-0413">Isomerase</keyword>
<dbReference type="EC" id="5.4.99.25" evidence="2"/>
<dbReference type="Gene3D" id="3.30.70.2510">
    <property type="match status" value="1"/>
</dbReference>
<accession>A0AAD5HEM6</accession>